<evidence type="ECO:0000259" key="1">
    <source>
        <dbReference type="Pfam" id="PF12728"/>
    </source>
</evidence>
<dbReference type="AlphaFoldDB" id="A0A7J9NVV3"/>
<feature type="domain" description="Helix-turn-helix" evidence="1">
    <location>
        <begin position="126"/>
        <end position="172"/>
    </location>
</feature>
<dbReference type="Pfam" id="PF12728">
    <property type="entry name" value="HTH_17"/>
    <property type="match status" value="1"/>
</dbReference>
<dbReference type="RefSeq" id="WP_181501637.1">
    <property type="nucleotide sequence ID" value="NZ_JACDUH010000003.1"/>
</dbReference>
<proteinExistence type="predicted"/>
<reference evidence="2 3" key="1">
    <citation type="submission" date="2020-07" db="EMBL/GenBank/DDBJ databases">
        <title>Genomic Encyclopedia of Type Strains, Phase IV (KMG-V): Genome sequencing to study the core and pangenomes of soil and plant-associated prokaryotes.</title>
        <authorList>
            <person name="Whitman W."/>
        </authorList>
    </citation>
    <scope>NUCLEOTIDE SEQUENCE [LARGE SCALE GENOMIC DNA]</scope>
    <source>
        <strain evidence="2 3">A1</strain>
    </source>
</reference>
<comment type="caution">
    <text evidence="2">The sequence shown here is derived from an EMBL/GenBank/DDBJ whole genome shotgun (WGS) entry which is preliminary data.</text>
</comment>
<protein>
    <submittedName>
        <fullName evidence="2">Excisionase family DNA binding protein</fullName>
    </submittedName>
</protein>
<organism evidence="2 3">
    <name type="scientific">Methanococcus maripaludis</name>
    <name type="common">Methanococcus deltae</name>
    <dbReference type="NCBI Taxonomy" id="39152"/>
    <lineage>
        <taxon>Archaea</taxon>
        <taxon>Methanobacteriati</taxon>
        <taxon>Methanobacteriota</taxon>
        <taxon>Methanomada group</taxon>
        <taxon>Methanococci</taxon>
        <taxon>Methanococcales</taxon>
        <taxon>Methanococcaceae</taxon>
        <taxon>Methanococcus</taxon>
    </lineage>
</organism>
<dbReference type="Proteomes" id="UP000564425">
    <property type="component" value="Unassembled WGS sequence"/>
</dbReference>
<sequence>MENGTINDVTAKLLAGFDEKCKQLNELHTNIAVHKEILLSTGIAPEIVNKIMKGISLGFVPSSEPTVHTDCIIDVKTNEEIELDTIKYDDTIVHGVFSYRTDNTLPYALNSPGLSAAMLNKNRSTYLKVSEVSAVLGVSQHKIRKWLRENKMAGFKARFLNLWFVPRTEVERIIGII</sequence>
<gene>
    <name evidence="2" type="ORF">HNP86_001977</name>
</gene>
<evidence type="ECO:0000313" key="2">
    <source>
        <dbReference type="EMBL" id="MBA2851818.1"/>
    </source>
</evidence>
<evidence type="ECO:0000313" key="3">
    <source>
        <dbReference type="Proteomes" id="UP000564425"/>
    </source>
</evidence>
<dbReference type="EMBL" id="JACDUH010000003">
    <property type="protein sequence ID" value="MBA2851818.1"/>
    <property type="molecule type" value="Genomic_DNA"/>
</dbReference>
<dbReference type="InterPro" id="IPR041657">
    <property type="entry name" value="HTH_17"/>
</dbReference>
<name>A0A7J9NVV3_METMI</name>
<accession>A0A7J9NVV3</accession>